<evidence type="ECO:0000313" key="2">
    <source>
        <dbReference type="Proteomes" id="UP001066276"/>
    </source>
</evidence>
<dbReference type="Proteomes" id="UP001066276">
    <property type="component" value="Chromosome 9"/>
</dbReference>
<organism evidence="1 2">
    <name type="scientific">Pleurodeles waltl</name>
    <name type="common">Iberian ribbed newt</name>
    <dbReference type="NCBI Taxonomy" id="8319"/>
    <lineage>
        <taxon>Eukaryota</taxon>
        <taxon>Metazoa</taxon>
        <taxon>Chordata</taxon>
        <taxon>Craniata</taxon>
        <taxon>Vertebrata</taxon>
        <taxon>Euteleostomi</taxon>
        <taxon>Amphibia</taxon>
        <taxon>Batrachia</taxon>
        <taxon>Caudata</taxon>
        <taxon>Salamandroidea</taxon>
        <taxon>Salamandridae</taxon>
        <taxon>Pleurodelinae</taxon>
        <taxon>Pleurodeles</taxon>
    </lineage>
</organism>
<proteinExistence type="predicted"/>
<gene>
    <name evidence="1" type="ORF">NDU88_006336</name>
</gene>
<comment type="caution">
    <text evidence="1">The sequence shown here is derived from an EMBL/GenBank/DDBJ whole genome shotgun (WGS) entry which is preliminary data.</text>
</comment>
<evidence type="ECO:0000313" key="1">
    <source>
        <dbReference type="EMBL" id="KAJ1108966.1"/>
    </source>
</evidence>
<sequence length="284" mass="29752">MLSGRTAQLCRATTPLHWGALRPDLQVGECWILLLAQSPVCPLITADFTSAAASGSVPLSPSAIPAGAPRSCPLSPGCRRTPVSSADAATRLLSPLPAGTPNGHCTAALTSPAAGPCDTQLFSKHCSASLINAAGTGVGQVGVWVRSESSLKHSSIDTRPCGVIQVVRGELHSYRGEVHSCNHVSQASSVGSAGRYLLTKRAPPTVSLYVSLPIGNSLLCTPSILMVNARPGPRAPERRYTDGEGHRSHLRPRCLAPSFTTIWRPTRPQLRSTLCCAAEGLPCK</sequence>
<protein>
    <submittedName>
        <fullName evidence="1">Uncharacterized protein</fullName>
    </submittedName>
</protein>
<reference evidence="1" key="1">
    <citation type="journal article" date="2022" name="bioRxiv">
        <title>Sequencing and chromosome-scale assembly of the giantPleurodeles waltlgenome.</title>
        <authorList>
            <person name="Brown T."/>
            <person name="Elewa A."/>
            <person name="Iarovenko S."/>
            <person name="Subramanian E."/>
            <person name="Araus A.J."/>
            <person name="Petzold A."/>
            <person name="Susuki M."/>
            <person name="Suzuki K.-i.T."/>
            <person name="Hayashi T."/>
            <person name="Toyoda A."/>
            <person name="Oliveira C."/>
            <person name="Osipova E."/>
            <person name="Leigh N.D."/>
            <person name="Simon A."/>
            <person name="Yun M.H."/>
        </authorList>
    </citation>
    <scope>NUCLEOTIDE SEQUENCE</scope>
    <source>
        <strain evidence="1">20211129_DDA</strain>
        <tissue evidence="1">Liver</tissue>
    </source>
</reference>
<name>A0AAV7MYZ7_PLEWA</name>
<keyword evidence="2" id="KW-1185">Reference proteome</keyword>
<accession>A0AAV7MYZ7</accession>
<dbReference type="AlphaFoldDB" id="A0AAV7MYZ7"/>
<dbReference type="EMBL" id="JANPWB010000013">
    <property type="protein sequence ID" value="KAJ1108966.1"/>
    <property type="molecule type" value="Genomic_DNA"/>
</dbReference>